<sequence>MAVESAAFFSHHEHDLDGAKAAVGQDFFTTSMDLLDRTASYDFRFDGVVLGALAVGVAQVSSGLRIGTADLEDCYYVNYAAGGSMDAHHRRRAVEVTPGYGAVYHPVKPVTMTTSDDYGSYAVRVERRAVNEALAEEVGHALPPDPVLDPLVDLRSGAGRRWDRLVRLLCDEARTTPSVLSHPIIAAPLHDAVITGFVHATGHRWREDLERPVRSWSRIPVGRAVDAIRSDPAQPFTPTVLARLAGASTRTLHDGFRRHLGTTPMAYLRLVRLEHAHAELRAGEPRATTVAAVAHRWGFGHVSRFSQAYRRVYGRTPAATLHGR</sequence>
<dbReference type="InterPro" id="IPR018060">
    <property type="entry name" value="HTH_AraC"/>
</dbReference>
<reference evidence="6" key="1">
    <citation type="journal article" date="2019" name="Int. J. Syst. Evol. Microbiol.">
        <title>The Global Catalogue of Microorganisms (GCM) 10K type strain sequencing project: providing services to taxonomists for standard genome sequencing and annotation.</title>
        <authorList>
            <consortium name="The Broad Institute Genomics Platform"/>
            <consortium name="The Broad Institute Genome Sequencing Center for Infectious Disease"/>
            <person name="Wu L."/>
            <person name="Ma J."/>
        </authorList>
    </citation>
    <scope>NUCLEOTIDE SEQUENCE [LARGE SCALE GENOMIC DNA]</scope>
    <source>
        <strain evidence="6">CGMCC 4.7093</strain>
    </source>
</reference>
<evidence type="ECO:0000313" key="6">
    <source>
        <dbReference type="Proteomes" id="UP001595947"/>
    </source>
</evidence>
<proteinExistence type="predicted"/>
<dbReference type="InterPro" id="IPR035418">
    <property type="entry name" value="AraC-bd_2"/>
</dbReference>
<keyword evidence="2" id="KW-0238">DNA-binding</keyword>
<dbReference type="Pfam" id="PF14525">
    <property type="entry name" value="AraC_binding_2"/>
    <property type="match status" value="1"/>
</dbReference>
<keyword evidence="1" id="KW-0805">Transcription regulation</keyword>
<dbReference type="Proteomes" id="UP001595947">
    <property type="component" value="Unassembled WGS sequence"/>
</dbReference>
<dbReference type="SMART" id="SM00342">
    <property type="entry name" value="HTH_ARAC"/>
    <property type="match status" value="1"/>
</dbReference>
<dbReference type="RefSeq" id="WP_378038227.1">
    <property type="nucleotide sequence ID" value="NZ_JBHSIV010000027.1"/>
</dbReference>
<dbReference type="EMBL" id="JBHSIV010000027">
    <property type="protein sequence ID" value="MFC5064884.1"/>
    <property type="molecule type" value="Genomic_DNA"/>
</dbReference>
<evidence type="ECO:0000259" key="4">
    <source>
        <dbReference type="PROSITE" id="PS01124"/>
    </source>
</evidence>
<keyword evidence="3" id="KW-0804">Transcription</keyword>
<dbReference type="InterPro" id="IPR050204">
    <property type="entry name" value="AraC_XylS_family_regulators"/>
</dbReference>
<organism evidence="5 6">
    <name type="scientific">Actinomycetospora atypica</name>
    <dbReference type="NCBI Taxonomy" id="1290095"/>
    <lineage>
        <taxon>Bacteria</taxon>
        <taxon>Bacillati</taxon>
        <taxon>Actinomycetota</taxon>
        <taxon>Actinomycetes</taxon>
        <taxon>Pseudonocardiales</taxon>
        <taxon>Pseudonocardiaceae</taxon>
        <taxon>Actinomycetospora</taxon>
    </lineage>
</organism>
<evidence type="ECO:0000256" key="2">
    <source>
        <dbReference type="ARBA" id="ARBA00023125"/>
    </source>
</evidence>
<evidence type="ECO:0000256" key="1">
    <source>
        <dbReference type="ARBA" id="ARBA00023015"/>
    </source>
</evidence>
<dbReference type="Pfam" id="PF12833">
    <property type="entry name" value="HTH_18"/>
    <property type="match status" value="1"/>
</dbReference>
<dbReference type="PROSITE" id="PS00041">
    <property type="entry name" value="HTH_ARAC_FAMILY_1"/>
    <property type="match status" value="1"/>
</dbReference>
<evidence type="ECO:0000256" key="3">
    <source>
        <dbReference type="ARBA" id="ARBA00023163"/>
    </source>
</evidence>
<dbReference type="PANTHER" id="PTHR46796:SF12">
    <property type="entry name" value="HTH-TYPE DNA-BINDING TRANSCRIPTIONAL ACTIVATOR EUTR"/>
    <property type="match status" value="1"/>
</dbReference>
<feature type="domain" description="HTH araC/xylS-type" evidence="4">
    <location>
        <begin position="222"/>
        <end position="323"/>
    </location>
</feature>
<keyword evidence="6" id="KW-1185">Reference proteome</keyword>
<gene>
    <name evidence="5" type="ORF">ACFPBZ_21855</name>
</gene>
<dbReference type="SUPFAM" id="SSF46689">
    <property type="entry name" value="Homeodomain-like"/>
    <property type="match status" value="2"/>
</dbReference>
<dbReference type="InterPro" id="IPR018062">
    <property type="entry name" value="HTH_AraC-typ_CS"/>
</dbReference>
<evidence type="ECO:0000313" key="5">
    <source>
        <dbReference type="EMBL" id="MFC5064884.1"/>
    </source>
</evidence>
<dbReference type="InterPro" id="IPR009057">
    <property type="entry name" value="Homeodomain-like_sf"/>
</dbReference>
<dbReference type="PROSITE" id="PS01124">
    <property type="entry name" value="HTH_ARAC_FAMILY_2"/>
    <property type="match status" value="1"/>
</dbReference>
<accession>A0ABV9YRV7</accession>
<protein>
    <submittedName>
        <fullName evidence="5">AraC family transcriptional regulator</fullName>
    </submittedName>
</protein>
<name>A0ABV9YRV7_9PSEU</name>
<dbReference type="PANTHER" id="PTHR46796">
    <property type="entry name" value="HTH-TYPE TRANSCRIPTIONAL ACTIVATOR RHAS-RELATED"/>
    <property type="match status" value="1"/>
</dbReference>
<dbReference type="Gene3D" id="1.10.10.60">
    <property type="entry name" value="Homeodomain-like"/>
    <property type="match status" value="1"/>
</dbReference>
<comment type="caution">
    <text evidence="5">The sequence shown here is derived from an EMBL/GenBank/DDBJ whole genome shotgun (WGS) entry which is preliminary data.</text>
</comment>